<evidence type="ECO:0000313" key="13">
    <source>
        <dbReference type="EMBL" id="PIY96893.1"/>
    </source>
</evidence>
<evidence type="ECO:0000256" key="3">
    <source>
        <dbReference type="ARBA" id="ARBA00022490"/>
    </source>
</evidence>
<dbReference type="Gene3D" id="3.10.150.10">
    <property type="entry name" value="DNA Polymerase III, subunit A, domain 2"/>
    <property type="match status" value="1"/>
</dbReference>
<comment type="caution">
    <text evidence="13">The sequence shown here is derived from an EMBL/GenBank/DDBJ whole genome shotgun (WGS) entry which is preliminary data.</text>
</comment>
<dbReference type="PANTHER" id="PTHR30478:SF0">
    <property type="entry name" value="BETA SLIDING CLAMP"/>
    <property type="match status" value="1"/>
</dbReference>
<organism evidence="13 14">
    <name type="scientific">Candidatus Kerfeldbacteria bacterium CG_4_10_14_0_8_um_filter_42_10</name>
    <dbReference type="NCBI Taxonomy" id="2014248"/>
    <lineage>
        <taxon>Bacteria</taxon>
        <taxon>Candidatus Kerfeldiibacteriota</taxon>
    </lineage>
</organism>
<evidence type="ECO:0000256" key="1">
    <source>
        <dbReference type="ARBA" id="ARBA00004496"/>
    </source>
</evidence>
<evidence type="ECO:0000256" key="5">
    <source>
        <dbReference type="ARBA" id="ARBA00022695"/>
    </source>
</evidence>
<comment type="similarity">
    <text evidence="2 9">Belongs to the beta sliding clamp family.</text>
</comment>
<dbReference type="GO" id="GO:0003677">
    <property type="term" value="F:DNA binding"/>
    <property type="evidence" value="ECO:0007669"/>
    <property type="project" value="UniProtKB-UniRule"/>
</dbReference>
<evidence type="ECO:0000256" key="7">
    <source>
        <dbReference type="ARBA" id="ARBA00022932"/>
    </source>
</evidence>
<dbReference type="InterPro" id="IPR022634">
    <property type="entry name" value="DNA_polIII_beta_N"/>
</dbReference>
<dbReference type="NCBIfam" id="TIGR00663">
    <property type="entry name" value="dnan"/>
    <property type="match status" value="1"/>
</dbReference>
<accession>A0A2M7RJE9</accession>
<dbReference type="Proteomes" id="UP000230779">
    <property type="component" value="Unassembled WGS sequence"/>
</dbReference>
<dbReference type="SMART" id="SM00480">
    <property type="entry name" value="POL3Bc"/>
    <property type="match status" value="1"/>
</dbReference>
<keyword evidence="7 9" id="KW-0239">DNA-directed DNA polymerase</keyword>
<dbReference type="InterPro" id="IPR022637">
    <property type="entry name" value="DNA_polIII_beta_cen"/>
</dbReference>
<protein>
    <recommendedName>
        <fullName evidence="9">Beta sliding clamp</fullName>
    </recommendedName>
</protein>
<comment type="subcellular location">
    <subcellularLocation>
        <location evidence="1 9">Cytoplasm</location>
    </subcellularLocation>
</comment>
<evidence type="ECO:0000259" key="10">
    <source>
        <dbReference type="Pfam" id="PF00712"/>
    </source>
</evidence>
<dbReference type="Gene3D" id="3.70.10.10">
    <property type="match status" value="1"/>
</dbReference>
<feature type="domain" description="DNA polymerase III beta sliding clamp C-terminal" evidence="12">
    <location>
        <begin position="246"/>
        <end position="366"/>
    </location>
</feature>
<dbReference type="GO" id="GO:0009360">
    <property type="term" value="C:DNA polymerase III complex"/>
    <property type="evidence" value="ECO:0007669"/>
    <property type="project" value="InterPro"/>
</dbReference>
<gene>
    <name evidence="13" type="primary">dnaN</name>
    <name evidence="13" type="ORF">COY66_02535</name>
</gene>
<evidence type="ECO:0000256" key="9">
    <source>
        <dbReference type="PIRNR" id="PIRNR000804"/>
    </source>
</evidence>
<keyword evidence="8" id="KW-0238">DNA-binding</keyword>
<dbReference type="PANTHER" id="PTHR30478">
    <property type="entry name" value="DNA POLYMERASE III SUBUNIT BETA"/>
    <property type="match status" value="1"/>
</dbReference>
<comment type="subunit">
    <text evidence="9">Forms a ring-shaped head-to-tail homodimer around DNA.</text>
</comment>
<dbReference type="EMBL" id="PFMD01000025">
    <property type="protein sequence ID" value="PIY96893.1"/>
    <property type="molecule type" value="Genomic_DNA"/>
</dbReference>
<feature type="domain" description="DNA polymerase III beta sliding clamp N-terminal" evidence="10">
    <location>
        <begin position="1"/>
        <end position="118"/>
    </location>
</feature>
<keyword evidence="5 9" id="KW-0548">Nucleotidyltransferase</keyword>
<dbReference type="InterPro" id="IPR046938">
    <property type="entry name" value="DNA_clamp_sf"/>
</dbReference>
<dbReference type="GO" id="GO:0005737">
    <property type="term" value="C:cytoplasm"/>
    <property type="evidence" value="ECO:0007669"/>
    <property type="project" value="UniProtKB-SubCell"/>
</dbReference>
<dbReference type="GO" id="GO:0008408">
    <property type="term" value="F:3'-5' exonuclease activity"/>
    <property type="evidence" value="ECO:0007669"/>
    <property type="project" value="InterPro"/>
</dbReference>
<proteinExistence type="inferred from homology"/>
<dbReference type="Pfam" id="PF02767">
    <property type="entry name" value="DNA_pol3_beta_2"/>
    <property type="match status" value="1"/>
</dbReference>
<feature type="domain" description="DNA polymerase III beta sliding clamp central" evidence="11">
    <location>
        <begin position="128"/>
        <end position="243"/>
    </location>
</feature>
<dbReference type="SUPFAM" id="SSF55979">
    <property type="entry name" value="DNA clamp"/>
    <property type="match status" value="3"/>
</dbReference>
<comment type="function">
    <text evidence="9">Confers DNA tethering and processivity to DNA polymerases and other proteins. Acts as a clamp, forming a ring around DNA (a reaction catalyzed by the clamp-loading complex) which diffuses in an ATP-independent manner freely and bidirectionally along dsDNA. Initially characterized for its ability to contact the catalytic subunit of DNA polymerase III (Pol III), a complex, multichain enzyme responsible for most of the replicative synthesis in bacteria; Pol III exhibits 3'-5' exonuclease proofreading activity. The beta chain is required for initiation of replication as well as for processivity of DNA replication.</text>
</comment>
<dbReference type="Pfam" id="PF00712">
    <property type="entry name" value="DNA_pol3_beta"/>
    <property type="match status" value="1"/>
</dbReference>
<evidence type="ECO:0000259" key="12">
    <source>
        <dbReference type="Pfam" id="PF02768"/>
    </source>
</evidence>
<reference evidence="13 14" key="1">
    <citation type="submission" date="2017-09" db="EMBL/GenBank/DDBJ databases">
        <title>Depth-based differentiation of microbial function through sediment-hosted aquifers and enrichment of novel symbionts in the deep terrestrial subsurface.</title>
        <authorList>
            <person name="Probst A.J."/>
            <person name="Ladd B."/>
            <person name="Jarett J.K."/>
            <person name="Geller-Mcgrath D.E."/>
            <person name="Sieber C.M."/>
            <person name="Emerson J.B."/>
            <person name="Anantharaman K."/>
            <person name="Thomas B.C."/>
            <person name="Malmstrom R."/>
            <person name="Stieglmeier M."/>
            <person name="Klingl A."/>
            <person name="Woyke T."/>
            <person name="Ryan C.M."/>
            <person name="Banfield J.F."/>
        </authorList>
    </citation>
    <scope>NUCLEOTIDE SEQUENCE [LARGE SCALE GENOMIC DNA]</scope>
    <source>
        <strain evidence="13">CG_4_10_14_0_8_um_filter_42_10</strain>
    </source>
</reference>
<name>A0A2M7RJE9_9BACT</name>
<sequence>MKILCTQENLNQGLNVVSHLAGKNTTLPILDNILIKAEDGIIQLSSTNLEIGISCRIRGKIEEPGKTTVPARLFADYISLLPNEKILIEESEKKIYIKCTDQETTIQGMNAEDYPLLPSLEKKNKIQLNIGTLKDAIKETIFAAAYDETRPEISGVLMKITEKEIRLVATDSYRLAEKIIKVEKKQVGEIETILPTRTLQELIRILGVTAVENLDIYLAENQALFCLDEIEIISRAIEGSYPDYQQIIPKECKTKVVANKEELVKTIKTTSLFSRSGVNDVTLKIFPDKKEMVISAVNAQLGENVSRLKVAIEGGENEIVFNHRYLLDGLQNINSEKVVIEIINNTNPGVIKPEEGEGYLYIIMPIKQ</sequence>
<dbReference type="Pfam" id="PF02768">
    <property type="entry name" value="DNA_pol3_beta_3"/>
    <property type="match status" value="1"/>
</dbReference>
<keyword evidence="3 9" id="KW-0963">Cytoplasm</keyword>
<evidence type="ECO:0000256" key="4">
    <source>
        <dbReference type="ARBA" id="ARBA00022679"/>
    </source>
</evidence>
<dbReference type="InterPro" id="IPR022635">
    <property type="entry name" value="DNA_polIII_beta_C"/>
</dbReference>
<evidence type="ECO:0000256" key="6">
    <source>
        <dbReference type="ARBA" id="ARBA00022705"/>
    </source>
</evidence>
<evidence type="ECO:0000259" key="11">
    <source>
        <dbReference type="Pfam" id="PF02767"/>
    </source>
</evidence>
<evidence type="ECO:0000256" key="8">
    <source>
        <dbReference type="ARBA" id="ARBA00023125"/>
    </source>
</evidence>
<dbReference type="GO" id="GO:0003887">
    <property type="term" value="F:DNA-directed DNA polymerase activity"/>
    <property type="evidence" value="ECO:0007669"/>
    <property type="project" value="UniProtKB-UniRule"/>
</dbReference>
<dbReference type="CDD" id="cd00140">
    <property type="entry name" value="beta_clamp"/>
    <property type="match status" value="1"/>
</dbReference>
<keyword evidence="4 9" id="KW-0808">Transferase</keyword>
<keyword evidence="6 9" id="KW-0235">DNA replication</keyword>
<dbReference type="AlphaFoldDB" id="A0A2M7RJE9"/>
<dbReference type="GO" id="GO:0006271">
    <property type="term" value="P:DNA strand elongation involved in DNA replication"/>
    <property type="evidence" value="ECO:0007669"/>
    <property type="project" value="TreeGrafter"/>
</dbReference>
<dbReference type="PIRSF" id="PIRSF000804">
    <property type="entry name" value="DNA_pol_III_b"/>
    <property type="match status" value="1"/>
</dbReference>
<evidence type="ECO:0000256" key="2">
    <source>
        <dbReference type="ARBA" id="ARBA00010752"/>
    </source>
</evidence>
<evidence type="ECO:0000313" key="14">
    <source>
        <dbReference type="Proteomes" id="UP000230779"/>
    </source>
</evidence>
<dbReference type="InterPro" id="IPR001001">
    <property type="entry name" value="DNA_polIII_beta"/>
</dbReference>